<accession>A6K3F0</accession>
<evidence type="ECO:0000313" key="1">
    <source>
        <dbReference type="EMBL" id="EDL85550.1"/>
    </source>
</evidence>
<sequence length="27" mass="3013">MSIGRVSPKGSSSLLLLMLHVYDENKH</sequence>
<proteinExistence type="predicted"/>
<dbReference type="EMBL" id="CH474015">
    <property type="protein sequence ID" value="EDL85550.1"/>
    <property type="molecule type" value="Genomic_DNA"/>
</dbReference>
<organism evidence="1 2">
    <name type="scientific">Rattus norvegicus</name>
    <name type="common">Rat</name>
    <dbReference type="NCBI Taxonomy" id="10116"/>
    <lineage>
        <taxon>Eukaryota</taxon>
        <taxon>Metazoa</taxon>
        <taxon>Chordata</taxon>
        <taxon>Craniata</taxon>
        <taxon>Vertebrata</taxon>
        <taxon>Euteleostomi</taxon>
        <taxon>Mammalia</taxon>
        <taxon>Eutheria</taxon>
        <taxon>Euarchontoglires</taxon>
        <taxon>Glires</taxon>
        <taxon>Rodentia</taxon>
        <taxon>Myomorpha</taxon>
        <taxon>Muroidea</taxon>
        <taxon>Muridae</taxon>
        <taxon>Murinae</taxon>
        <taxon>Rattus</taxon>
    </lineage>
</organism>
<dbReference type="AlphaFoldDB" id="A6K3F0"/>
<gene>
    <name evidence="1" type="ORF">rCG_51831</name>
</gene>
<reference evidence="1 2" key="1">
    <citation type="submission" date="2005-09" db="EMBL/GenBank/DDBJ databases">
        <authorList>
            <person name="Mural R.J."/>
            <person name="Li P.W."/>
            <person name="Adams M.D."/>
            <person name="Amanatides P.G."/>
            <person name="Baden-Tillson H."/>
            <person name="Barnstead M."/>
            <person name="Chin S.H."/>
            <person name="Dew I."/>
            <person name="Evans C.A."/>
            <person name="Ferriera S."/>
            <person name="Flanigan M."/>
            <person name="Fosler C."/>
            <person name="Glodek A."/>
            <person name="Gu Z."/>
            <person name="Holt R.A."/>
            <person name="Jennings D."/>
            <person name="Kraft C.L."/>
            <person name="Lu F."/>
            <person name="Nguyen T."/>
            <person name="Nusskern D.R."/>
            <person name="Pfannkoch C.M."/>
            <person name="Sitter C."/>
            <person name="Sutton G.G."/>
            <person name="Venter J.C."/>
            <person name="Wang Z."/>
            <person name="Woodage T."/>
            <person name="Zheng X.H."/>
            <person name="Zhong F."/>
        </authorList>
    </citation>
    <scope>NUCLEOTIDE SEQUENCE [LARGE SCALE GENOMIC DNA]</scope>
    <source>
        <strain>BN</strain>
        <strain evidence="2">Sprague-Dawley</strain>
    </source>
</reference>
<dbReference type="Proteomes" id="UP000234681">
    <property type="component" value="Chromosome 2"/>
</dbReference>
<evidence type="ECO:0000313" key="2">
    <source>
        <dbReference type="Proteomes" id="UP000234681"/>
    </source>
</evidence>
<name>A6K3F0_RAT</name>
<protein>
    <submittedName>
        <fullName evidence="1">RCG51831</fullName>
    </submittedName>
</protein>